<proteinExistence type="predicted"/>
<evidence type="ECO:0000256" key="1">
    <source>
        <dbReference type="ARBA" id="ARBA00023015"/>
    </source>
</evidence>
<dbReference type="InterPro" id="IPR036864">
    <property type="entry name" value="Zn2-C6_fun-type_DNA-bd_sf"/>
</dbReference>
<dbReference type="InterPro" id="IPR001138">
    <property type="entry name" value="Zn2Cys6_DnaBD"/>
</dbReference>
<evidence type="ECO:0000259" key="5">
    <source>
        <dbReference type="PROSITE" id="PS50048"/>
    </source>
</evidence>
<evidence type="ECO:0000256" key="2">
    <source>
        <dbReference type="ARBA" id="ARBA00023125"/>
    </source>
</evidence>
<dbReference type="OrthoDB" id="4132249at2759"/>
<evidence type="ECO:0000313" key="6">
    <source>
        <dbReference type="EMBL" id="CAG8503733.1"/>
    </source>
</evidence>
<protein>
    <submittedName>
        <fullName evidence="6">4903_t:CDS:1</fullName>
    </submittedName>
</protein>
<dbReference type="InterPro" id="IPR051127">
    <property type="entry name" value="Fungal_SecMet_Regulators"/>
</dbReference>
<accession>A0A9N8ZPX9</accession>
<keyword evidence="1" id="KW-0805">Transcription regulation</keyword>
<dbReference type="GO" id="GO:0000978">
    <property type="term" value="F:RNA polymerase II cis-regulatory region sequence-specific DNA binding"/>
    <property type="evidence" value="ECO:0007669"/>
    <property type="project" value="TreeGrafter"/>
</dbReference>
<dbReference type="EMBL" id="CAJVQA010001133">
    <property type="protein sequence ID" value="CAG8503733.1"/>
    <property type="molecule type" value="Genomic_DNA"/>
</dbReference>
<comment type="caution">
    <text evidence="6">The sequence shown here is derived from an EMBL/GenBank/DDBJ whole genome shotgun (WGS) entry which is preliminary data.</text>
</comment>
<dbReference type="PROSITE" id="PS50048">
    <property type="entry name" value="ZN2_CY6_FUNGAL_2"/>
    <property type="match status" value="1"/>
</dbReference>
<dbReference type="AlphaFoldDB" id="A0A9N8ZPX9"/>
<dbReference type="GO" id="GO:0005634">
    <property type="term" value="C:nucleus"/>
    <property type="evidence" value="ECO:0007669"/>
    <property type="project" value="TreeGrafter"/>
</dbReference>
<dbReference type="Gene3D" id="4.10.240.10">
    <property type="entry name" value="Zn(2)-C6 fungal-type DNA-binding domain"/>
    <property type="match status" value="1"/>
</dbReference>
<sequence length="275" mass="30174">MDRDSTDQDITGIYTLQYYNRSYTIHDMNRPRQRVSQGQACDRCRRLHLGCNDYKPCDKCTKSGSNCSFESSLTVGTPSSSSITQNGNYVEDLSRINVDAIQSPNYANSGGLPSNAIRAVTQSINVRQRVNVAMTQSVGIAREHVDLVGMQHVDLAGVQHDLAGVQHIDLSGVQLGDVQHADVVGFIPVDAERIQSINATVAQAGPQVADYQDNYDVDLDDLLQFNGSSRSTNDVAMLIVPDINVVILVVSDVDSAVEQLRRLQGKYSKSYEHNV</sequence>
<reference evidence="6" key="1">
    <citation type="submission" date="2021-06" db="EMBL/GenBank/DDBJ databases">
        <authorList>
            <person name="Kallberg Y."/>
            <person name="Tangrot J."/>
            <person name="Rosling A."/>
        </authorList>
    </citation>
    <scope>NUCLEOTIDE SEQUENCE</scope>
    <source>
        <strain evidence="6">FL966</strain>
    </source>
</reference>
<evidence type="ECO:0000313" key="7">
    <source>
        <dbReference type="Proteomes" id="UP000789759"/>
    </source>
</evidence>
<keyword evidence="7" id="KW-1185">Reference proteome</keyword>
<dbReference type="GO" id="GO:0008270">
    <property type="term" value="F:zinc ion binding"/>
    <property type="evidence" value="ECO:0007669"/>
    <property type="project" value="InterPro"/>
</dbReference>
<dbReference type="CDD" id="cd00067">
    <property type="entry name" value="GAL4"/>
    <property type="match status" value="1"/>
</dbReference>
<dbReference type="PANTHER" id="PTHR47424:SF3">
    <property type="entry name" value="REGULATORY PROTEIN GAL4"/>
    <property type="match status" value="1"/>
</dbReference>
<dbReference type="PANTHER" id="PTHR47424">
    <property type="entry name" value="REGULATORY PROTEIN GAL4"/>
    <property type="match status" value="1"/>
</dbReference>
<dbReference type="SUPFAM" id="SSF57701">
    <property type="entry name" value="Zn2/Cys6 DNA-binding domain"/>
    <property type="match status" value="1"/>
</dbReference>
<dbReference type="Pfam" id="PF00172">
    <property type="entry name" value="Zn_clus"/>
    <property type="match status" value="1"/>
</dbReference>
<dbReference type="Proteomes" id="UP000789759">
    <property type="component" value="Unassembled WGS sequence"/>
</dbReference>
<keyword evidence="4" id="KW-0539">Nucleus</keyword>
<dbReference type="GO" id="GO:0000435">
    <property type="term" value="P:positive regulation of transcription from RNA polymerase II promoter by galactose"/>
    <property type="evidence" value="ECO:0007669"/>
    <property type="project" value="TreeGrafter"/>
</dbReference>
<keyword evidence="2" id="KW-0238">DNA-binding</keyword>
<name>A0A9N8ZPX9_9GLOM</name>
<evidence type="ECO:0000256" key="4">
    <source>
        <dbReference type="ARBA" id="ARBA00023242"/>
    </source>
</evidence>
<feature type="domain" description="Zn(2)-C6 fungal-type" evidence="5">
    <location>
        <begin position="40"/>
        <end position="69"/>
    </location>
</feature>
<evidence type="ECO:0000256" key="3">
    <source>
        <dbReference type="ARBA" id="ARBA00023163"/>
    </source>
</evidence>
<dbReference type="GO" id="GO:0000981">
    <property type="term" value="F:DNA-binding transcription factor activity, RNA polymerase II-specific"/>
    <property type="evidence" value="ECO:0007669"/>
    <property type="project" value="InterPro"/>
</dbReference>
<gene>
    <name evidence="6" type="ORF">CPELLU_LOCUS2578</name>
</gene>
<dbReference type="PROSITE" id="PS00463">
    <property type="entry name" value="ZN2_CY6_FUNGAL_1"/>
    <property type="match status" value="1"/>
</dbReference>
<keyword evidence="3" id="KW-0804">Transcription</keyword>
<organism evidence="6 7">
    <name type="scientific">Cetraspora pellucida</name>
    <dbReference type="NCBI Taxonomy" id="1433469"/>
    <lineage>
        <taxon>Eukaryota</taxon>
        <taxon>Fungi</taxon>
        <taxon>Fungi incertae sedis</taxon>
        <taxon>Mucoromycota</taxon>
        <taxon>Glomeromycotina</taxon>
        <taxon>Glomeromycetes</taxon>
        <taxon>Diversisporales</taxon>
        <taxon>Gigasporaceae</taxon>
        <taxon>Cetraspora</taxon>
    </lineage>
</organism>
<dbReference type="SMART" id="SM00066">
    <property type="entry name" value="GAL4"/>
    <property type="match status" value="1"/>
</dbReference>